<keyword evidence="6" id="KW-1133">Transmembrane helix</keyword>
<dbReference type="PANTHER" id="PTHR28593:SF3">
    <property type="entry name" value="METEORIN-LIKE PROTEIN"/>
    <property type="match status" value="1"/>
</dbReference>
<dbReference type="GO" id="GO:0005179">
    <property type="term" value="F:hormone activity"/>
    <property type="evidence" value="ECO:0007669"/>
    <property type="project" value="TreeGrafter"/>
</dbReference>
<feature type="transmembrane region" description="Helical" evidence="6">
    <location>
        <begin position="6"/>
        <end position="25"/>
    </location>
</feature>
<protein>
    <submittedName>
        <fullName evidence="7">Uncharacterized protein</fullName>
    </submittedName>
</protein>
<evidence type="ECO:0000256" key="4">
    <source>
        <dbReference type="ARBA" id="ARBA00022729"/>
    </source>
</evidence>
<dbReference type="AlphaFoldDB" id="A0AAN8SB42"/>
<evidence type="ECO:0000256" key="1">
    <source>
        <dbReference type="ARBA" id="ARBA00004613"/>
    </source>
</evidence>
<evidence type="ECO:0000256" key="5">
    <source>
        <dbReference type="ARBA" id="ARBA00023157"/>
    </source>
</evidence>
<keyword evidence="5" id="KW-1015">Disulfide bond</keyword>
<proteinExistence type="inferred from homology"/>
<dbReference type="EMBL" id="JAWJWE010000002">
    <property type="protein sequence ID" value="KAK6643082.1"/>
    <property type="molecule type" value="Genomic_DNA"/>
</dbReference>
<keyword evidence="6" id="KW-0472">Membrane</keyword>
<keyword evidence="6" id="KW-0812">Transmembrane</keyword>
<evidence type="ECO:0000313" key="8">
    <source>
        <dbReference type="Proteomes" id="UP001372834"/>
    </source>
</evidence>
<comment type="similarity">
    <text evidence="2">Belongs to the meteorin family.</text>
</comment>
<keyword evidence="4" id="KW-0732">Signal</keyword>
<dbReference type="InterPro" id="IPR051998">
    <property type="entry name" value="Meteorin-like"/>
</dbReference>
<comment type="caution">
    <text evidence="7">The sequence shown here is derived from an EMBL/GenBank/DDBJ whole genome shotgun (WGS) entry which is preliminary data.</text>
</comment>
<accession>A0AAN8SB42</accession>
<gene>
    <name evidence="7" type="ORF">RUM43_004585</name>
</gene>
<evidence type="ECO:0000256" key="3">
    <source>
        <dbReference type="ARBA" id="ARBA00022525"/>
    </source>
</evidence>
<evidence type="ECO:0000256" key="2">
    <source>
        <dbReference type="ARBA" id="ARBA00005669"/>
    </source>
</evidence>
<organism evidence="7 8">
    <name type="scientific">Polyplax serrata</name>
    <name type="common">Common mouse louse</name>
    <dbReference type="NCBI Taxonomy" id="468196"/>
    <lineage>
        <taxon>Eukaryota</taxon>
        <taxon>Metazoa</taxon>
        <taxon>Ecdysozoa</taxon>
        <taxon>Arthropoda</taxon>
        <taxon>Hexapoda</taxon>
        <taxon>Insecta</taxon>
        <taxon>Pterygota</taxon>
        <taxon>Neoptera</taxon>
        <taxon>Paraneoptera</taxon>
        <taxon>Psocodea</taxon>
        <taxon>Troctomorpha</taxon>
        <taxon>Phthiraptera</taxon>
        <taxon>Anoplura</taxon>
        <taxon>Polyplacidae</taxon>
        <taxon>Polyplax</taxon>
    </lineage>
</organism>
<dbReference type="Proteomes" id="UP001372834">
    <property type="component" value="Unassembled WGS sequence"/>
</dbReference>
<comment type="subcellular location">
    <subcellularLocation>
        <location evidence="1">Secreted</location>
    </subcellularLocation>
</comment>
<sequence length="150" mass="16657">MSPSPLAESVVIVCFFIVAVVRGLIYGIDVRQELEIAEINVKITKILRHSTDDLYGGNSIVGFSTVDNGINYNSSEEEEVVKKKKFSENDVVKLVMPRQCHPHRGPGEFVFMGRQRLGDLSLVCAARLSEWATIVRTFNSDGTSHCVLKS</sequence>
<keyword evidence="3" id="KW-0964">Secreted</keyword>
<evidence type="ECO:0000256" key="6">
    <source>
        <dbReference type="SAM" id="Phobius"/>
    </source>
</evidence>
<evidence type="ECO:0000313" key="7">
    <source>
        <dbReference type="EMBL" id="KAK6643082.1"/>
    </source>
</evidence>
<dbReference type="GO" id="GO:0005615">
    <property type="term" value="C:extracellular space"/>
    <property type="evidence" value="ECO:0007669"/>
    <property type="project" value="TreeGrafter"/>
</dbReference>
<dbReference type="PANTHER" id="PTHR28593">
    <property type="entry name" value="METEORIN-LIKE PROTEIN"/>
    <property type="match status" value="1"/>
</dbReference>
<name>A0AAN8SB42_POLSC</name>
<reference evidence="7 8" key="1">
    <citation type="submission" date="2023-10" db="EMBL/GenBank/DDBJ databases">
        <title>Genomes of two closely related lineages of the louse Polyplax serrata with different host specificities.</title>
        <authorList>
            <person name="Martinu J."/>
            <person name="Tarabai H."/>
            <person name="Stefka J."/>
            <person name="Hypsa V."/>
        </authorList>
    </citation>
    <scope>NUCLEOTIDE SEQUENCE [LARGE SCALE GENOMIC DNA]</scope>
    <source>
        <strain evidence="7">HR10_N</strain>
    </source>
</reference>